<dbReference type="Gene3D" id="3.30.70.1060">
    <property type="entry name" value="Dimeric alpha+beta barrel"/>
    <property type="match status" value="1"/>
</dbReference>
<gene>
    <name evidence="2" type="ORF">DSAG12_00166</name>
</gene>
<accession>A0A5B9D5U7</accession>
<dbReference type="SUPFAM" id="SSF54909">
    <property type="entry name" value="Dimeric alpha+beta barrel"/>
    <property type="match status" value="1"/>
</dbReference>
<reference evidence="2 3" key="1">
    <citation type="journal article" date="2020" name="Nature">
        <title>Isolation of an archaeon at the prokaryote-eukaryote interface.</title>
        <authorList>
            <person name="Imachi H."/>
            <person name="Nobu M.K."/>
            <person name="Nakahara N."/>
            <person name="Morono Y."/>
            <person name="Ogawara M."/>
            <person name="Takaki Y."/>
            <person name="Takano Y."/>
            <person name="Uematsu K."/>
            <person name="Ikuta T."/>
            <person name="Ito M."/>
            <person name="Matsui Y."/>
            <person name="Miyazaki M."/>
            <person name="Murata K."/>
            <person name="Saito Y."/>
            <person name="Sakai S."/>
            <person name="Song C."/>
            <person name="Tasumi E."/>
            <person name="Yamanaka Y."/>
            <person name="Yamaguchi T."/>
            <person name="Kamagata Y."/>
            <person name="Tamaki H."/>
            <person name="Takai K."/>
        </authorList>
    </citation>
    <scope>NUCLEOTIDE SEQUENCE [LARGE SCALE GENOMIC DNA]</scope>
    <source>
        <strain evidence="2 3">MK-D1</strain>
    </source>
</reference>
<feature type="domain" description="YCII-related" evidence="1">
    <location>
        <begin position="24"/>
        <end position="87"/>
    </location>
</feature>
<evidence type="ECO:0000259" key="1">
    <source>
        <dbReference type="Pfam" id="PF03795"/>
    </source>
</evidence>
<dbReference type="Proteomes" id="UP000321408">
    <property type="component" value="Chromosome"/>
</dbReference>
<proteinExistence type="predicted"/>
<protein>
    <submittedName>
        <fullName evidence="2">YciI family protein</fullName>
    </submittedName>
</protein>
<dbReference type="InterPro" id="IPR011008">
    <property type="entry name" value="Dimeric_a/b-barrel"/>
</dbReference>
<dbReference type="Pfam" id="PF03795">
    <property type="entry name" value="YCII"/>
    <property type="match status" value="1"/>
</dbReference>
<dbReference type="RefSeq" id="WP_147661310.1">
    <property type="nucleotide sequence ID" value="NZ_CP042905.2"/>
</dbReference>
<organism evidence="2 3">
    <name type="scientific">Promethearchaeum syntrophicum</name>
    <dbReference type="NCBI Taxonomy" id="2594042"/>
    <lineage>
        <taxon>Archaea</taxon>
        <taxon>Promethearchaeati</taxon>
        <taxon>Promethearchaeota</taxon>
        <taxon>Promethearchaeia</taxon>
        <taxon>Promethearchaeales</taxon>
        <taxon>Promethearchaeaceae</taxon>
        <taxon>Promethearchaeum</taxon>
    </lineage>
</organism>
<sequence length="104" mass="11958">MDEKEFIYVLKLRNDLLNDSNWTEIENKIVEEHFQRLKIDSENGKVILAGRTLTNTPEGFGIVIFKEDSLKNAEAYMNNDPAVKKKIMTANLFPYSVALIHADK</sequence>
<dbReference type="EMBL" id="CP042905">
    <property type="protein sequence ID" value="QEE14353.1"/>
    <property type="molecule type" value="Genomic_DNA"/>
</dbReference>
<evidence type="ECO:0000313" key="2">
    <source>
        <dbReference type="EMBL" id="QEE14353.1"/>
    </source>
</evidence>
<name>A0A5B9D5U7_9ARCH</name>
<reference evidence="2 3" key="2">
    <citation type="journal article" date="2024" name="Int. J. Syst. Evol. Microbiol.">
        <title>Promethearchaeum syntrophicum gen. nov., sp. nov., an anaerobic, obligately syntrophic archaeon, the first isolate of the lineage 'Asgard' archaea, and proposal of the new archaeal phylum Promethearchaeota phyl. nov. and kingdom Promethearchaeati regn. nov.</title>
        <authorList>
            <person name="Imachi H."/>
            <person name="Nobu M.K."/>
            <person name="Kato S."/>
            <person name="Takaki Y."/>
            <person name="Miyazaki M."/>
            <person name="Miyata M."/>
            <person name="Ogawara M."/>
            <person name="Saito Y."/>
            <person name="Sakai S."/>
            <person name="Tahara Y.O."/>
            <person name="Takano Y."/>
            <person name="Tasumi E."/>
            <person name="Uematsu K."/>
            <person name="Yoshimura T."/>
            <person name="Itoh T."/>
            <person name="Ohkuma M."/>
            <person name="Takai K."/>
        </authorList>
    </citation>
    <scope>NUCLEOTIDE SEQUENCE [LARGE SCALE GENOMIC DNA]</scope>
    <source>
        <strain evidence="2 3">MK-D1</strain>
    </source>
</reference>
<keyword evidence="3" id="KW-1185">Reference proteome</keyword>
<dbReference type="KEGG" id="psyt:DSAG12_00166"/>
<dbReference type="InterPro" id="IPR005545">
    <property type="entry name" value="YCII"/>
</dbReference>
<dbReference type="GeneID" id="41328170"/>
<evidence type="ECO:0000313" key="3">
    <source>
        <dbReference type="Proteomes" id="UP000321408"/>
    </source>
</evidence>
<dbReference type="AlphaFoldDB" id="A0A5B9D5U7"/>